<evidence type="ECO:0000256" key="1">
    <source>
        <dbReference type="ARBA" id="ARBA00004651"/>
    </source>
</evidence>
<evidence type="ECO:0000256" key="4">
    <source>
        <dbReference type="ARBA" id="ARBA00022692"/>
    </source>
</evidence>
<dbReference type="PANTHER" id="PTHR11795:SF447">
    <property type="entry name" value="ABC TRANSPORTER PERMEASE PROTEIN"/>
    <property type="match status" value="1"/>
</dbReference>
<keyword evidence="4 9" id="KW-0812">Transmembrane</keyword>
<organism evidence="10 11">
    <name type="scientific">Streptomyces hydrogenans</name>
    <dbReference type="NCBI Taxonomy" id="1873719"/>
    <lineage>
        <taxon>Bacteria</taxon>
        <taxon>Bacillati</taxon>
        <taxon>Actinomycetota</taxon>
        <taxon>Actinomycetes</taxon>
        <taxon>Kitasatosporales</taxon>
        <taxon>Streptomycetaceae</taxon>
        <taxon>Streptomyces</taxon>
    </lineage>
</organism>
<dbReference type="InterPro" id="IPR001851">
    <property type="entry name" value="ABC_transp_permease"/>
</dbReference>
<evidence type="ECO:0000256" key="5">
    <source>
        <dbReference type="ARBA" id="ARBA00022970"/>
    </source>
</evidence>
<reference evidence="10" key="1">
    <citation type="submission" date="2024-05" db="EMBL/GenBank/DDBJ databases">
        <title>Whole genome shotgun sequence of Streptomyces hydrogenans NBRC 13475.</title>
        <authorList>
            <person name="Komaki H."/>
            <person name="Tamura T."/>
        </authorList>
    </citation>
    <scope>NUCLEOTIDE SEQUENCE</scope>
    <source>
        <strain evidence="10">NBRC 13475</strain>
    </source>
</reference>
<comment type="caution">
    <text evidence="10">The sequence shown here is derived from an EMBL/GenBank/DDBJ whole genome shotgun (WGS) entry which is preliminary data.</text>
</comment>
<feature type="transmembrane region" description="Helical" evidence="9">
    <location>
        <begin position="181"/>
        <end position="198"/>
    </location>
</feature>
<keyword evidence="3" id="KW-1003">Cell membrane</keyword>
<evidence type="ECO:0000256" key="6">
    <source>
        <dbReference type="ARBA" id="ARBA00022989"/>
    </source>
</evidence>
<dbReference type="Pfam" id="PF02653">
    <property type="entry name" value="BPD_transp_2"/>
    <property type="match status" value="1"/>
</dbReference>
<name>A0ABQ3PJX0_9ACTN</name>
<evidence type="ECO:0000256" key="3">
    <source>
        <dbReference type="ARBA" id="ARBA00022475"/>
    </source>
</evidence>
<dbReference type="CDD" id="cd06582">
    <property type="entry name" value="TM_PBP1_LivH_like"/>
    <property type="match status" value="1"/>
</dbReference>
<gene>
    <name evidence="10" type="ORF">Shyd_66960</name>
</gene>
<keyword evidence="2" id="KW-0813">Transport</keyword>
<feature type="transmembrane region" description="Helical" evidence="9">
    <location>
        <begin position="54"/>
        <end position="72"/>
    </location>
</feature>
<comment type="subcellular location">
    <subcellularLocation>
        <location evidence="1">Cell membrane</location>
        <topology evidence="1">Multi-pass membrane protein</topology>
    </subcellularLocation>
</comment>
<proteinExistence type="inferred from homology"/>
<feature type="transmembrane region" description="Helical" evidence="9">
    <location>
        <begin position="79"/>
        <end position="98"/>
    </location>
</feature>
<evidence type="ECO:0000256" key="8">
    <source>
        <dbReference type="ARBA" id="ARBA00037998"/>
    </source>
</evidence>
<dbReference type="PANTHER" id="PTHR11795">
    <property type="entry name" value="BRANCHED-CHAIN AMINO ACID TRANSPORT SYSTEM PERMEASE PROTEIN LIVH"/>
    <property type="match status" value="1"/>
</dbReference>
<evidence type="ECO:0000256" key="7">
    <source>
        <dbReference type="ARBA" id="ARBA00023136"/>
    </source>
</evidence>
<feature type="transmembrane region" description="Helical" evidence="9">
    <location>
        <begin position="229"/>
        <end position="250"/>
    </location>
</feature>
<evidence type="ECO:0000256" key="9">
    <source>
        <dbReference type="SAM" id="Phobius"/>
    </source>
</evidence>
<evidence type="ECO:0000313" key="10">
    <source>
        <dbReference type="EMBL" id="GHI25325.1"/>
    </source>
</evidence>
<feature type="transmembrane region" description="Helical" evidence="9">
    <location>
        <begin position="130"/>
        <end position="150"/>
    </location>
</feature>
<dbReference type="RefSeq" id="WP_043225782.1">
    <property type="nucleotide sequence ID" value="NZ_BNBS01000113.1"/>
</dbReference>
<feature type="transmembrane region" description="Helical" evidence="9">
    <location>
        <begin position="256"/>
        <end position="274"/>
    </location>
</feature>
<comment type="similarity">
    <text evidence="8">Belongs to the binding-protein-dependent transport system permease family. LivHM subfamily.</text>
</comment>
<dbReference type="EMBL" id="BNDW01000068">
    <property type="protein sequence ID" value="GHI25325.1"/>
    <property type="molecule type" value="Genomic_DNA"/>
</dbReference>
<protein>
    <submittedName>
        <fullName evidence="10">Branched-chain amino acid ABC transporter permease</fullName>
    </submittedName>
</protein>
<feature type="transmembrane region" description="Helical" evidence="9">
    <location>
        <begin position="12"/>
        <end position="34"/>
    </location>
</feature>
<dbReference type="Proteomes" id="UP001052739">
    <property type="component" value="Unassembled WGS sequence"/>
</dbReference>
<accession>A0ABQ3PJX0</accession>
<keyword evidence="11" id="KW-1185">Reference proteome</keyword>
<evidence type="ECO:0000313" key="11">
    <source>
        <dbReference type="Proteomes" id="UP001052739"/>
    </source>
</evidence>
<keyword evidence="5" id="KW-0029">Amino-acid transport</keyword>
<dbReference type="InterPro" id="IPR052157">
    <property type="entry name" value="BCAA_transport_permease"/>
</dbReference>
<sequence>MDVLLAILGQFGLYGLLTVGIAVIFAATRVVNLAQGDLAMCGAYAAATLTGAPFGTRTLIALVAGVPVLLLVERLLLRGAVLDGLAAMLVTWGLGMALRQGAELVFTGTARTVAVPVEGTVDVLGSPYPAYRLVCALTASAVVVLVLVLARRTGWGLTLRAVADNPDMAAVLGTDPRRLRTLAFVAGGLLAVLAGALYSPVLAVSPGMGFNLLVPVFFGLLLSRPGALGTAAGAALFVSALSVLLRTWLSDTLAEALFYAVVVAIAALRSRPWIGRFSAWFRRPSPAAAGAA</sequence>
<evidence type="ECO:0000256" key="2">
    <source>
        <dbReference type="ARBA" id="ARBA00022448"/>
    </source>
</evidence>
<keyword evidence="7 9" id="KW-0472">Membrane</keyword>
<keyword evidence="6 9" id="KW-1133">Transmembrane helix</keyword>